<dbReference type="InterPro" id="IPR002018">
    <property type="entry name" value="CarbesteraseB"/>
</dbReference>
<organism evidence="6 7">
    <name type="scientific">Persicimonas caeni</name>
    <dbReference type="NCBI Taxonomy" id="2292766"/>
    <lineage>
        <taxon>Bacteria</taxon>
        <taxon>Deltaproteobacteria</taxon>
        <taxon>Bradymonadales</taxon>
        <taxon>Bradymonadaceae</taxon>
        <taxon>Persicimonas</taxon>
    </lineage>
</organism>
<feature type="signal peptide" evidence="3">
    <location>
        <begin position="1"/>
        <end position="18"/>
    </location>
</feature>
<dbReference type="EMBL" id="CP041186">
    <property type="protein sequence ID" value="QDG53850.1"/>
    <property type="molecule type" value="Genomic_DNA"/>
</dbReference>
<sequence>MQRFVLVLCLMTAVTACGNDPAGDSSDADRWINPESRADAGDDARGSGDVGGAGDTDSADDAGDAGSDATGDAGLPEGVVMTEEGPVQGDEFAGVTSFFGVPYAKPPVGELRWKAPRPPEPRSETLQADSFGPACPQPRDNANLQEQSEDCLKLNVWAPGLGDAEPKPVMVWLHGGGFVGGSSRQTGNSGRPLFDGEDLARNGVVVVTLDYRLGALGFLAHESFIGDDPTYPAAGNYGLLDQIRALEWLQANIAQFGGDPDNITLFGQSAGAASICTLMTLPQAEGLFDRAIMQSGYCPGWLRKLDERQVRQEAATEQGARLAQAVGCADSADVAQCLRSKPAEDLVQAFVLPEDSTERPEGFSPILDGHLIQQSPRQVVEQGGAHSIPLVIGVNSDEGSFYGFQDRNMTDEEYETRLAELFPTLDHVIIREYPSNDYLEPWRALADVWGDAIIVCPSRRLARQHRAAGNDVFTYYFTHVDSVGSQYSLGAYHTAELPYVFGELSGPNGKDDDVRLSRVMQSWWTSFAIDGSPGTVDELQWPIYEASADSGVDLSGEYLGLKSNFRAEYCDFWDEWR</sequence>
<evidence type="ECO:0000256" key="1">
    <source>
        <dbReference type="ARBA" id="ARBA00005964"/>
    </source>
</evidence>
<comment type="similarity">
    <text evidence="1 3">Belongs to the type-B carboxylesterase/lipase family.</text>
</comment>
<dbReference type="Proteomes" id="UP000315995">
    <property type="component" value="Chromosome"/>
</dbReference>
<evidence type="ECO:0000313" key="7">
    <source>
        <dbReference type="Proteomes" id="UP000315995"/>
    </source>
</evidence>
<feature type="chain" id="PRO_5028559056" description="Carboxylic ester hydrolase" evidence="3">
    <location>
        <begin position="19"/>
        <end position="577"/>
    </location>
</feature>
<accession>A0A5B8YC02</accession>
<dbReference type="Gene3D" id="3.40.50.1820">
    <property type="entry name" value="alpha/beta hydrolase"/>
    <property type="match status" value="1"/>
</dbReference>
<feature type="domain" description="Carboxylesterase type B" evidence="5">
    <location>
        <begin position="78"/>
        <end position="573"/>
    </location>
</feature>
<accession>A0A4Y6Q036</accession>
<dbReference type="GO" id="GO:0052689">
    <property type="term" value="F:carboxylic ester hydrolase activity"/>
    <property type="evidence" value="ECO:0007669"/>
    <property type="project" value="TreeGrafter"/>
</dbReference>
<evidence type="ECO:0000259" key="5">
    <source>
        <dbReference type="Pfam" id="PF00135"/>
    </source>
</evidence>
<dbReference type="SUPFAM" id="SSF53474">
    <property type="entry name" value="alpha/beta-Hydrolases"/>
    <property type="match status" value="1"/>
</dbReference>
<feature type="compositionally biased region" description="Basic and acidic residues" evidence="4">
    <location>
        <begin position="111"/>
        <end position="123"/>
    </location>
</feature>
<dbReference type="EC" id="3.1.1.-" evidence="3"/>
<dbReference type="InterPro" id="IPR019826">
    <property type="entry name" value="Carboxylesterase_B_AS"/>
</dbReference>
<dbReference type="PROSITE" id="PS00122">
    <property type="entry name" value="CARBOXYLESTERASE_B_1"/>
    <property type="match status" value="1"/>
</dbReference>
<name>A0A4Y6Q036_PERCE</name>
<keyword evidence="7" id="KW-1185">Reference proteome</keyword>
<feature type="region of interest" description="Disordered" evidence="4">
    <location>
        <begin position="107"/>
        <end position="146"/>
    </location>
</feature>
<keyword evidence="2 3" id="KW-0378">Hydrolase</keyword>
<feature type="compositionally biased region" description="Basic and acidic residues" evidence="4">
    <location>
        <begin position="27"/>
        <end position="46"/>
    </location>
</feature>
<evidence type="ECO:0000256" key="2">
    <source>
        <dbReference type="ARBA" id="ARBA00022801"/>
    </source>
</evidence>
<dbReference type="InterPro" id="IPR050654">
    <property type="entry name" value="AChE-related_enzymes"/>
</dbReference>
<dbReference type="OrthoDB" id="9775851at2"/>
<protein>
    <recommendedName>
        <fullName evidence="3">Carboxylic ester hydrolase</fullName>
        <ecNumber evidence="3">3.1.1.-</ecNumber>
    </recommendedName>
</protein>
<dbReference type="InterPro" id="IPR029058">
    <property type="entry name" value="AB_hydrolase_fold"/>
</dbReference>
<dbReference type="Pfam" id="PF00135">
    <property type="entry name" value="COesterase"/>
    <property type="match status" value="1"/>
</dbReference>
<dbReference type="PANTHER" id="PTHR43918:SF4">
    <property type="entry name" value="CARBOXYLIC ESTER HYDROLASE"/>
    <property type="match status" value="1"/>
</dbReference>
<reference evidence="6 7" key="1">
    <citation type="submission" date="2019-06" db="EMBL/GenBank/DDBJ databases">
        <title>Persicimonas caeni gen. nov., sp. nov., a predatory bacterium isolated from solar saltern.</title>
        <authorList>
            <person name="Wang S."/>
        </authorList>
    </citation>
    <scope>NUCLEOTIDE SEQUENCE [LARGE SCALE GENOMIC DNA]</scope>
    <source>
        <strain evidence="6 7">YN101</strain>
    </source>
</reference>
<dbReference type="RefSeq" id="WP_141200304.1">
    <property type="nucleotide sequence ID" value="NZ_CP041186.1"/>
</dbReference>
<dbReference type="PROSITE" id="PS51257">
    <property type="entry name" value="PROKAR_LIPOPROTEIN"/>
    <property type="match status" value="1"/>
</dbReference>
<evidence type="ECO:0000256" key="4">
    <source>
        <dbReference type="SAM" id="MobiDB-lite"/>
    </source>
</evidence>
<dbReference type="PANTHER" id="PTHR43918">
    <property type="entry name" value="ACETYLCHOLINESTERASE"/>
    <property type="match status" value="1"/>
</dbReference>
<evidence type="ECO:0000313" key="6">
    <source>
        <dbReference type="EMBL" id="QDG53850.1"/>
    </source>
</evidence>
<proteinExistence type="inferred from homology"/>
<feature type="region of interest" description="Disordered" evidence="4">
    <location>
        <begin position="18"/>
        <end position="79"/>
    </location>
</feature>
<keyword evidence="3" id="KW-0732">Signal</keyword>
<gene>
    <name evidence="6" type="ORF">FIV42_24835</name>
</gene>
<evidence type="ECO:0000256" key="3">
    <source>
        <dbReference type="RuleBase" id="RU361235"/>
    </source>
</evidence>
<feature type="compositionally biased region" description="Low complexity" evidence="4">
    <location>
        <begin position="64"/>
        <end position="74"/>
    </location>
</feature>
<dbReference type="AlphaFoldDB" id="A0A4Y6Q036"/>